<organism evidence="4 5">
    <name type="scientific">Parabacteroides gordonii MS-1 = DSM 23371</name>
    <dbReference type="NCBI Taxonomy" id="1203610"/>
    <lineage>
        <taxon>Bacteria</taxon>
        <taxon>Pseudomonadati</taxon>
        <taxon>Bacteroidota</taxon>
        <taxon>Bacteroidia</taxon>
        <taxon>Bacteroidales</taxon>
        <taxon>Tannerellaceae</taxon>
        <taxon>Parabacteroides</taxon>
    </lineage>
</organism>
<dbReference type="PANTHER" id="PTHR30273:SF2">
    <property type="entry name" value="PROTEIN FECR"/>
    <property type="match status" value="1"/>
</dbReference>
<evidence type="ECO:0000313" key="5">
    <source>
        <dbReference type="Proteomes" id="UP000033035"/>
    </source>
</evidence>
<dbReference type="FunFam" id="2.60.120.1440:FF:000001">
    <property type="entry name" value="Putative anti-sigma factor"/>
    <property type="match status" value="1"/>
</dbReference>
<evidence type="ECO:0000259" key="2">
    <source>
        <dbReference type="Pfam" id="PF04773"/>
    </source>
</evidence>
<keyword evidence="5" id="KW-1185">Reference proteome</keyword>
<comment type="caution">
    <text evidence="4">The sequence shown here is derived from an EMBL/GenBank/DDBJ whole genome shotgun (WGS) entry which is preliminary data.</text>
</comment>
<reference evidence="4 5" key="1">
    <citation type="submission" date="2013-04" db="EMBL/GenBank/DDBJ databases">
        <title>The Genome Sequence of Parabacteroides gordonii DSM 23371.</title>
        <authorList>
            <consortium name="The Broad Institute Genomics Platform"/>
            <person name="Earl A."/>
            <person name="Ward D."/>
            <person name="Feldgarden M."/>
            <person name="Gevers D."/>
            <person name="Martens E."/>
            <person name="Sakamoto M."/>
            <person name="Benno Y."/>
            <person name="Suzuki N."/>
            <person name="Matsunaga N."/>
            <person name="Koshihara K."/>
            <person name="Seki M."/>
            <person name="Komiya H."/>
            <person name="Walker B."/>
            <person name="Young S."/>
            <person name="Zeng Q."/>
            <person name="Gargeya S."/>
            <person name="Fitzgerald M."/>
            <person name="Haas B."/>
            <person name="Abouelleil A."/>
            <person name="Allen A.W."/>
            <person name="Alvarado L."/>
            <person name="Arachchi H.M."/>
            <person name="Berlin A.M."/>
            <person name="Chapman S.B."/>
            <person name="Gainer-Dewar J."/>
            <person name="Goldberg J."/>
            <person name="Griggs A."/>
            <person name="Gujja S."/>
            <person name="Hansen M."/>
            <person name="Howarth C."/>
            <person name="Imamovic A."/>
            <person name="Ireland A."/>
            <person name="Larimer J."/>
            <person name="McCowan C."/>
            <person name="Murphy C."/>
            <person name="Pearson M."/>
            <person name="Poon T.W."/>
            <person name="Priest M."/>
            <person name="Roberts A."/>
            <person name="Saif S."/>
            <person name="Shea T."/>
            <person name="Sisk P."/>
            <person name="Sykes S."/>
            <person name="Wortman J."/>
            <person name="Nusbaum C."/>
            <person name="Birren B."/>
        </authorList>
    </citation>
    <scope>NUCLEOTIDE SEQUENCE [LARGE SCALE GENOMIC DNA]</scope>
    <source>
        <strain evidence="4 5">MS-1</strain>
    </source>
</reference>
<dbReference type="Pfam" id="PF16344">
    <property type="entry name" value="FecR_C"/>
    <property type="match status" value="1"/>
</dbReference>
<protein>
    <recommendedName>
        <fullName evidence="6">FecR protein domain-containing protein</fullName>
    </recommendedName>
</protein>
<gene>
    <name evidence="4" type="ORF">HMPREF1536_02132</name>
</gene>
<keyword evidence="1" id="KW-0812">Transmembrane</keyword>
<dbReference type="Gene3D" id="2.60.120.1440">
    <property type="match status" value="1"/>
</dbReference>
<accession>A0A0F5JII2</accession>
<dbReference type="STRING" id="1203610.HMPREF1536_02132"/>
<dbReference type="InterPro" id="IPR032508">
    <property type="entry name" value="FecR_C"/>
</dbReference>
<evidence type="ECO:0000259" key="3">
    <source>
        <dbReference type="Pfam" id="PF16344"/>
    </source>
</evidence>
<evidence type="ECO:0000256" key="1">
    <source>
        <dbReference type="SAM" id="Phobius"/>
    </source>
</evidence>
<keyword evidence="1" id="KW-1133">Transmembrane helix</keyword>
<dbReference type="HOGENOM" id="CLU_050192_2_2_10"/>
<feature type="transmembrane region" description="Helical" evidence="1">
    <location>
        <begin position="97"/>
        <end position="117"/>
    </location>
</feature>
<dbReference type="PANTHER" id="PTHR30273">
    <property type="entry name" value="PERIPLASMIC SIGNAL SENSOR AND SIGMA FACTOR ACTIVATOR FECR-RELATED"/>
    <property type="match status" value="1"/>
</dbReference>
<evidence type="ECO:0000313" key="4">
    <source>
        <dbReference type="EMBL" id="KKB57410.1"/>
    </source>
</evidence>
<dbReference type="Proteomes" id="UP000033035">
    <property type="component" value="Unassembled WGS sequence"/>
</dbReference>
<feature type="domain" description="FecR protein" evidence="2">
    <location>
        <begin position="130"/>
        <end position="223"/>
    </location>
</feature>
<dbReference type="PIRSF" id="PIRSF018266">
    <property type="entry name" value="FecR"/>
    <property type="match status" value="1"/>
</dbReference>
<name>A0A0F5JII2_9BACT</name>
<dbReference type="AlphaFoldDB" id="A0A0F5JII2"/>
<proteinExistence type="predicted"/>
<dbReference type="PATRIC" id="fig|1203610.3.peg.2189"/>
<feature type="domain" description="Protein FecR C-terminal" evidence="3">
    <location>
        <begin position="268"/>
        <end position="335"/>
    </location>
</feature>
<dbReference type="InterPro" id="IPR012373">
    <property type="entry name" value="Ferrdict_sens_TM"/>
</dbReference>
<keyword evidence="1" id="KW-0472">Membrane</keyword>
<dbReference type="InterPro" id="IPR006860">
    <property type="entry name" value="FecR"/>
</dbReference>
<dbReference type="EMBL" id="AQHW01000013">
    <property type="protein sequence ID" value="KKB57410.1"/>
    <property type="molecule type" value="Genomic_DNA"/>
</dbReference>
<dbReference type="Gene3D" id="3.55.50.30">
    <property type="match status" value="1"/>
</dbReference>
<dbReference type="GO" id="GO:0016989">
    <property type="term" value="F:sigma factor antagonist activity"/>
    <property type="evidence" value="ECO:0007669"/>
    <property type="project" value="TreeGrafter"/>
</dbReference>
<dbReference type="RefSeq" id="WP_028730328.1">
    <property type="nucleotide sequence ID" value="NZ_KE386765.1"/>
</dbReference>
<dbReference type="Pfam" id="PF04773">
    <property type="entry name" value="FecR"/>
    <property type="match status" value="1"/>
</dbReference>
<evidence type="ECO:0008006" key="6">
    <source>
        <dbReference type="Google" id="ProtNLM"/>
    </source>
</evidence>
<sequence length="339" mass="39789">MTKNNINIDLLDRFMRGETLPEEEQLLLEWFRNSASKDEILEFYQQRWSEVPEDELPAEIQGRMYLRIKERMHEMENLHKKEEDRKRFKLRSSFSRFLPYAATILLCIGISFSFYLYTQKDLPITSEYIVSAEKGQRASVTLPDGTKVWLNSHTEIRYKSDYGLKERNVFLNGEAYFEVSKDKEHRFVVNAGEMEVEALGTSFNVKAYKEDKSIVATLYNGSIQATGGDHSVILLPDQQVLFNRENRQLKVERPDNIAYSRMWRDNELAFKGETLYDIAIRLNRIYNVQVEFKSEKIKQYRFSGVIKNNSLDNVIEIISLTAPILYEAKEDTIILSEKR</sequence>